<evidence type="ECO:0000313" key="4">
    <source>
        <dbReference type="Proteomes" id="UP000619479"/>
    </source>
</evidence>
<dbReference type="Gene3D" id="2.130.10.10">
    <property type="entry name" value="YVTN repeat-like/Quinoprotein amine dehydrogenase"/>
    <property type="match status" value="1"/>
</dbReference>
<evidence type="ECO:0000259" key="2">
    <source>
        <dbReference type="Pfam" id="PF13360"/>
    </source>
</evidence>
<dbReference type="EMBL" id="BOMH01000036">
    <property type="protein sequence ID" value="GID66920.1"/>
    <property type="molecule type" value="Genomic_DNA"/>
</dbReference>
<dbReference type="InterPro" id="IPR002372">
    <property type="entry name" value="PQQ_rpt_dom"/>
</dbReference>
<proteinExistence type="predicted"/>
<dbReference type="Pfam" id="PF13360">
    <property type="entry name" value="PQQ_2"/>
    <property type="match status" value="2"/>
</dbReference>
<evidence type="ECO:0000313" key="3">
    <source>
        <dbReference type="EMBL" id="GID66920.1"/>
    </source>
</evidence>
<name>A0A919M266_9ACTN</name>
<sequence length="377" mass="39337">MVKVGVIALILATGLGSAPAPASWGQDGYGPGNTRYNPAESVINAGSVARLRLRWTVEPAPDRPGCESVQVAPRAVDDRVVLLEGGGVAARSATTGKRLWINTGFGRVTAGPVVTGGLVLVAGTSCESNSDYDGSLVALDVRTGAQRWRRTGEWTIDAVVADAGVIVTSGYCRTCEAGHGVNTYRLNDGTPLWTHREEELAGQVSAGGTILLRRTAGDAETWAGRIGTGTTIWGNDLGPVAVAANPDGTQFYLRDSTGLCARAAADGRQLWQAPKEAGDLAADGRRVYVASAGRVNTYDAGTGRLLWTRAVDSPREPVRAGGLLYVLSGKGNLVLLSPVDGRPVGSKVTFTGLTTHVVPAGGRLLTTHRRAVRSYAP</sequence>
<keyword evidence="1" id="KW-0732">Signal</keyword>
<dbReference type="SUPFAM" id="SSF50998">
    <property type="entry name" value="Quinoprotein alcohol dehydrogenase-like"/>
    <property type="match status" value="1"/>
</dbReference>
<reference evidence="3" key="1">
    <citation type="submission" date="2021-01" db="EMBL/GenBank/DDBJ databases">
        <title>Whole genome shotgun sequence of Actinoplanes cyaneus NBRC 14990.</title>
        <authorList>
            <person name="Komaki H."/>
            <person name="Tamura T."/>
        </authorList>
    </citation>
    <scope>NUCLEOTIDE SEQUENCE</scope>
    <source>
        <strain evidence="3">NBRC 14990</strain>
    </source>
</reference>
<dbReference type="PANTHER" id="PTHR34512">
    <property type="entry name" value="CELL SURFACE PROTEIN"/>
    <property type="match status" value="1"/>
</dbReference>
<protein>
    <recommendedName>
        <fullName evidence="2">Pyrrolo-quinoline quinone repeat domain-containing protein</fullName>
    </recommendedName>
</protein>
<evidence type="ECO:0000256" key="1">
    <source>
        <dbReference type="SAM" id="SignalP"/>
    </source>
</evidence>
<feature type="domain" description="Pyrrolo-quinoline quinone repeat" evidence="2">
    <location>
        <begin position="228"/>
        <end position="346"/>
    </location>
</feature>
<organism evidence="3 4">
    <name type="scientific">Actinoplanes cyaneus</name>
    <dbReference type="NCBI Taxonomy" id="52696"/>
    <lineage>
        <taxon>Bacteria</taxon>
        <taxon>Bacillati</taxon>
        <taxon>Actinomycetota</taxon>
        <taxon>Actinomycetes</taxon>
        <taxon>Micromonosporales</taxon>
        <taxon>Micromonosporaceae</taxon>
        <taxon>Actinoplanes</taxon>
    </lineage>
</organism>
<dbReference type="InterPro" id="IPR011047">
    <property type="entry name" value="Quinoprotein_ADH-like_sf"/>
</dbReference>
<dbReference type="Proteomes" id="UP000619479">
    <property type="component" value="Unassembled WGS sequence"/>
</dbReference>
<dbReference type="InterPro" id="IPR015943">
    <property type="entry name" value="WD40/YVTN_repeat-like_dom_sf"/>
</dbReference>
<dbReference type="PANTHER" id="PTHR34512:SF30">
    <property type="entry name" value="OUTER MEMBRANE PROTEIN ASSEMBLY FACTOR BAMB"/>
    <property type="match status" value="1"/>
</dbReference>
<feature type="chain" id="PRO_5037617520" description="Pyrrolo-quinoline quinone repeat domain-containing protein" evidence="1">
    <location>
        <begin position="23"/>
        <end position="377"/>
    </location>
</feature>
<dbReference type="SMART" id="SM00564">
    <property type="entry name" value="PQQ"/>
    <property type="match status" value="2"/>
</dbReference>
<accession>A0A919M266</accession>
<comment type="caution">
    <text evidence="3">The sequence shown here is derived from an EMBL/GenBank/DDBJ whole genome shotgun (WGS) entry which is preliminary data.</text>
</comment>
<feature type="domain" description="Pyrrolo-quinoline quinone repeat" evidence="2">
    <location>
        <begin position="86"/>
        <end position="203"/>
    </location>
</feature>
<dbReference type="AlphaFoldDB" id="A0A919M266"/>
<gene>
    <name evidence="3" type="ORF">Acy02nite_48010</name>
</gene>
<keyword evidence="4" id="KW-1185">Reference proteome</keyword>
<dbReference type="RefSeq" id="WP_203744042.1">
    <property type="nucleotide sequence ID" value="NZ_BAAAUC010000001.1"/>
</dbReference>
<dbReference type="InterPro" id="IPR018391">
    <property type="entry name" value="PQQ_b-propeller_rpt"/>
</dbReference>
<feature type="signal peptide" evidence="1">
    <location>
        <begin position="1"/>
        <end position="22"/>
    </location>
</feature>